<accession>A0A4P7IIL3</accession>
<dbReference type="RefSeq" id="WP_135269183.1">
    <property type="nucleotide sequence ID" value="NZ_CP038436.1"/>
</dbReference>
<evidence type="ECO:0000256" key="2">
    <source>
        <dbReference type="SAM" id="SignalP"/>
    </source>
</evidence>
<feature type="chain" id="PRO_5038655583" description="Calcium-binding protein" evidence="2">
    <location>
        <begin position="24"/>
        <end position="506"/>
    </location>
</feature>
<gene>
    <name evidence="3" type="ORF">EXE58_18370</name>
</gene>
<evidence type="ECO:0000313" key="3">
    <source>
        <dbReference type="EMBL" id="QBX57198.1"/>
    </source>
</evidence>
<evidence type="ECO:0000256" key="1">
    <source>
        <dbReference type="SAM" id="MobiDB-lite"/>
    </source>
</evidence>
<keyword evidence="4" id="KW-1185">Reference proteome</keyword>
<dbReference type="Gene3D" id="2.150.10.10">
    <property type="entry name" value="Serralysin-like metalloprotease, C-terminal"/>
    <property type="match status" value="1"/>
</dbReference>
<feature type="region of interest" description="Disordered" evidence="1">
    <location>
        <begin position="444"/>
        <end position="492"/>
    </location>
</feature>
<dbReference type="SUPFAM" id="SSF51120">
    <property type="entry name" value="beta-Roll"/>
    <property type="match status" value="1"/>
</dbReference>
<dbReference type="KEGG" id="nsn:EXE58_18370"/>
<feature type="compositionally biased region" description="Basic and acidic residues" evidence="1">
    <location>
        <begin position="481"/>
        <end position="492"/>
    </location>
</feature>
<evidence type="ECO:0000313" key="4">
    <source>
        <dbReference type="Proteomes" id="UP000294853"/>
    </source>
</evidence>
<dbReference type="EMBL" id="CP038436">
    <property type="protein sequence ID" value="QBX57198.1"/>
    <property type="molecule type" value="Genomic_DNA"/>
</dbReference>
<keyword evidence="2" id="KW-0732">Signal</keyword>
<protein>
    <recommendedName>
        <fullName evidence="5">Calcium-binding protein</fullName>
    </recommendedName>
</protein>
<dbReference type="Proteomes" id="UP000294853">
    <property type="component" value="Chromosome"/>
</dbReference>
<organism evidence="3 4">
    <name type="scientific">Nocardioides seonyuensis</name>
    <dbReference type="NCBI Taxonomy" id="2518371"/>
    <lineage>
        <taxon>Bacteria</taxon>
        <taxon>Bacillati</taxon>
        <taxon>Actinomycetota</taxon>
        <taxon>Actinomycetes</taxon>
        <taxon>Propionibacteriales</taxon>
        <taxon>Nocardioidaceae</taxon>
        <taxon>Nocardioides</taxon>
    </lineage>
</organism>
<dbReference type="InterPro" id="IPR011049">
    <property type="entry name" value="Serralysin-like_metalloprot_C"/>
</dbReference>
<sequence>MKLRRSAALTVLALAAGSTSAVATSSPASAAPTTCQGKAVTIVASTTVTRGTEGEDVVAMEPGGWRMFDALGGNDTICLAAAAGISNDRDPMPPSGWLDAGPGDDVVVNLMPTGTTGVATTVVLGLGNDSFQGADVGEKVFAEKDVADFSDPDLVDPELIGQQRDVVTNASTVFSAAPHDGPNTDRISLGAQGARVVMEGPLAPAGLLDVSAADSPVLEVRSPRRLGPPPGGDVVVDNRSRTIAAGLPVITWSGEFSAFLFGTPRRVTEQPAVSFTGTDADESVTFADIPVGDVAMGGGADALDVQSWNNPFVPRSADGGGGRDTASIDSTCRDLEVRLDVSAACDGRSGSFTSFRDVTLDGSWSPGGAVTLVGTPRSERLLASGHAVVVRAGAGHDEIMVDDSWSARVRAGAGRDRAAVSGDDVVLLGQGGRDRLRLLGSAGFEQPSGARHQNLARGGPGNDVLLGSPYDPPDRLVGGPGKDRADGHRGRHDRCYAEVTRRCGRP</sequence>
<feature type="signal peptide" evidence="2">
    <location>
        <begin position="1"/>
        <end position="23"/>
    </location>
</feature>
<name>A0A4P7IIL3_9ACTN</name>
<dbReference type="AlphaFoldDB" id="A0A4P7IIL3"/>
<proteinExistence type="predicted"/>
<dbReference type="OrthoDB" id="3768863at2"/>
<evidence type="ECO:0008006" key="5">
    <source>
        <dbReference type="Google" id="ProtNLM"/>
    </source>
</evidence>
<reference evidence="3 4" key="1">
    <citation type="submission" date="2019-03" db="EMBL/GenBank/DDBJ databases">
        <title>Three New Species of Nocardioides, Nocardioides euryhalodurans sp. nov., Nocardioides seonyuensis sp. nov. and Nocardioides eburneoflavus sp. nov. Iolated from Soil.</title>
        <authorList>
            <person name="Roh S.G."/>
            <person name="Lee C."/>
            <person name="Kim M.-K."/>
            <person name="Kim S.B."/>
        </authorList>
    </citation>
    <scope>NUCLEOTIDE SEQUENCE [LARGE SCALE GENOMIC DNA]</scope>
    <source>
        <strain evidence="3 4">MMS17-SY207-3</strain>
    </source>
</reference>